<evidence type="ECO:0000256" key="10">
    <source>
        <dbReference type="ARBA" id="ARBA00022679"/>
    </source>
</evidence>
<feature type="transmembrane region" description="Helical" evidence="21">
    <location>
        <begin position="182"/>
        <end position="202"/>
    </location>
</feature>
<dbReference type="InterPro" id="IPR043130">
    <property type="entry name" value="CDP-OH_PTrfase_TM_dom"/>
</dbReference>
<dbReference type="GO" id="GO:0050520">
    <property type="term" value="F:phosphatidylcholine synthase activity"/>
    <property type="evidence" value="ECO:0007669"/>
    <property type="project" value="UniProtKB-EC"/>
</dbReference>
<dbReference type="InterPro" id="IPR000462">
    <property type="entry name" value="CDP-OH_P_trans"/>
</dbReference>
<evidence type="ECO:0000256" key="19">
    <source>
        <dbReference type="ARBA" id="ARBA00037468"/>
    </source>
</evidence>
<evidence type="ECO:0000256" key="9">
    <source>
        <dbReference type="ARBA" id="ARBA00022519"/>
    </source>
</evidence>
<evidence type="ECO:0000256" key="15">
    <source>
        <dbReference type="ARBA" id="ARBA00023209"/>
    </source>
</evidence>
<keyword evidence="9 20" id="KW-0997">Cell inner membrane</keyword>
<evidence type="ECO:0000256" key="11">
    <source>
        <dbReference type="ARBA" id="ARBA00022692"/>
    </source>
</evidence>
<feature type="transmembrane region" description="Helical" evidence="21">
    <location>
        <begin position="152"/>
        <end position="170"/>
    </location>
</feature>
<evidence type="ECO:0000256" key="13">
    <source>
        <dbReference type="ARBA" id="ARBA00023098"/>
    </source>
</evidence>
<feature type="chain" id="PRO_5016114966" description="Phosphatidylcholine synthase" evidence="22">
    <location>
        <begin position="25"/>
        <end position="242"/>
    </location>
</feature>
<keyword evidence="10 20" id="KW-0808">Transferase</keyword>
<keyword evidence="15 20" id="KW-0594">Phospholipid biosynthesis</keyword>
<dbReference type="GO" id="GO:0008654">
    <property type="term" value="P:phospholipid biosynthetic process"/>
    <property type="evidence" value="ECO:0007669"/>
    <property type="project" value="UniProtKB-KW"/>
</dbReference>
<evidence type="ECO:0000256" key="6">
    <source>
        <dbReference type="ARBA" id="ARBA00015623"/>
    </source>
</evidence>
<feature type="transmembrane region" description="Helical" evidence="21">
    <location>
        <begin position="208"/>
        <end position="229"/>
    </location>
</feature>
<dbReference type="PIRSF" id="PIRSF000851">
    <property type="entry name" value="PcS"/>
    <property type="match status" value="1"/>
</dbReference>
<evidence type="ECO:0000256" key="2">
    <source>
        <dbReference type="ARBA" id="ARBA00001936"/>
    </source>
</evidence>
<feature type="transmembrane region" description="Helical" evidence="21">
    <location>
        <begin position="129"/>
        <end position="146"/>
    </location>
</feature>
<keyword evidence="14 20" id="KW-0472">Membrane</keyword>
<comment type="catalytic activity">
    <reaction evidence="1 20">
        <text>a CDP-1,2-diacyl-sn-glycerol + choline = a 1,2-diacyl-sn-glycero-3-phosphocholine + CMP + H(+)</text>
        <dbReference type="Rhea" id="RHEA:14597"/>
        <dbReference type="ChEBI" id="CHEBI:15354"/>
        <dbReference type="ChEBI" id="CHEBI:15378"/>
        <dbReference type="ChEBI" id="CHEBI:57643"/>
        <dbReference type="ChEBI" id="CHEBI:58332"/>
        <dbReference type="ChEBI" id="CHEBI:60377"/>
        <dbReference type="EC" id="2.7.8.24"/>
    </reaction>
</comment>
<evidence type="ECO:0000256" key="17">
    <source>
        <dbReference type="ARBA" id="ARBA00023264"/>
    </source>
</evidence>
<protein>
    <recommendedName>
        <fullName evidence="6 20">Phosphatidylcholine synthase</fullName>
        <shortName evidence="20">PC synthase</shortName>
        <shortName evidence="20">PCS</shortName>
        <ecNumber evidence="5 20">2.7.8.24</ecNumber>
    </recommendedName>
    <alternativeName>
        <fullName evidence="18 20">CDP-diglyceride-choline O-phosphatidyltransferase</fullName>
    </alternativeName>
</protein>
<evidence type="ECO:0000313" key="23">
    <source>
        <dbReference type="EMBL" id="PZQ50357.1"/>
    </source>
</evidence>
<evidence type="ECO:0000313" key="24">
    <source>
        <dbReference type="Proteomes" id="UP000249185"/>
    </source>
</evidence>
<keyword evidence="13 20" id="KW-0443">Lipid metabolism</keyword>
<comment type="cofactor">
    <cofactor evidence="2 20">
        <name>Mn(2+)</name>
        <dbReference type="ChEBI" id="CHEBI:29035"/>
    </cofactor>
</comment>
<dbReference type="Pfam" id="PF01066">
    <property type="entry name" value="CDP-OH_P_transf"/>
    <property type="match status" value="1"/>
</dbReference>
<keyword evidence="22" id="KW-0732">Signal</keyword>
<gene>
    <name evidence="23" type="ORF">DI556_07300</name>
</gene>
<evidence type="ECO:0000256" key="1">
    <source>
        <dbReference type="ARBA" id="ARBA00000958"/>
    </source>
</evidence>
<reference evidence="23 24" key="1">
    <citation type="submission" date="2017-08" db="EMBL/GenBank/DDBJ databases">
        <title>Infants hospitalized years apart are colonized by the same room-sourced microbial strains.</title>
        <authorList>
            <person name="Brooks B."/>
            <person name="Olm M.R."/>
            <person name="Firek B.A."/>
            <person name="Baker R."/>
            <person name="Thomas B.C."/>
            <person name="Morowitz M.J."/>
            <person name="Banfield J.F."/>
        </authorList>
    </citation>
    <scope>NUCLEOTIDE SEQUENCE [LARGE SCALE GENOMIC DNA]</scope>
    <source>
        <strain evidence="23">S2_005_002_R2_34</strain>
    </source>
</reference>
<evidence type="ECO:0000256" key="14">
    <source>
        <dbReference type="ARBA" id="ARBA00023136"/>
    </source>
</evidence>
<keyword evidence="11 21" id="KW-0812">Transmembrane</keyword>
<sequence length="242" mass="26631">MTMQRTKPLAFSVHLLTGSGAALALMALVSATQGHWSAMFAWLIVAFIVDGIDGPLARKVDTKTHASNWDGAVLDLVIDYLNYVFIPAYALIYSDLLPSPYGLFAALLVALTGVVYFADVRMKAVDNCFVGFPACWQMLVLVFLVFDPPVWATMSIIVALAVAQFVPLKFIHPVRTERWRAINLPVLLIWAVLAAWSVWQRFEPGDVARIGLLVSSVWLLLVGIVMQAFPARKLAETPVSAE</sequence>
<evidence type="ECO:0000256" key="22">
    <source>
        <dbReference type="SAM" id="SignalP"/>
    </source>
</evidence>
<evidence type="ECO:0000256" key="5">
    <source>
        <dbReference type="ARBA" id="ARBA00013195"/>
    </source>
</evidence>
<name>A0A2W5PZH9_RHOSU</name>
<dbReference type="EC" id="2.7.8.24" evidence="5 20"/>
<keyword evidence="17 20" id="KW-1208">Phospholipid metabolism</keyword>
<comment type="similarity">
    <text evidence="4 20">Belongs to the CDP-alcohol phosphatidyltransferase class-I family.</text>
</comment>
<dbReference type="Proteomes" id="UP000249185">
    <property type="component" value="Unassembled WGS sequence"/>
</dbReference>
<evidence type="ECO:0000256" key="12">
    <source>
        <dbReference type="ARBA" id="ARBA00022989"/>
    </source>
</evidence>
<proteinExistence type="inferred from homology"/>
<evidence type="ECO:0000256" key="3">
    <source>
        <dbReference type="ARBA" id="ARBA00004429"/>
    </source>
</evidence>
<dbReference type="InterPro" id="IPR026027">
    <property type="entry name" value="PcS"/>
</dbReference>
<keyword evidence="8 20" id="KW-0444">Lipid biosynthesis</keyword>
<feature type="transmembrane region" description="Helical" evidence="21">
    <location>
        <begin position="73"/>
        <end position="93"/>
    </location>
</feature>
<keyword evidence="7 20" id="KW-1003">Cell membrane</keyword>
<keyword evidence="16 20" id="KW-0464">Manganese</keyword>
<feature type="signal peptide" evidence="22">
    <location>
        <begin position="1"/>
        <end position="24"/>
    </location>
</feature>
<evidence type="ECO:0000256" key="7">
    <source>
        <dbReference type="ARBA" id="ARBA00022475"/>
    </source>
</evidence>
<keyword evidence="12 21" id="KW-1133">Transmembrane helix</keyword>
<evidence type="ECO:0000256" key="18">
    <source>
        <dbReference type="ARBA" id="ARBA00033321"/>
    </source>
</evidence>
<organism evidence="23 24">
    <name type="scientific">Rhodovulum sulfidophilum</name>
    <name type="common">Rhodobacter sulfidophilus</name>
    <dbReference type="NCBI Taxonomy" id="35806"/>
    <lineage>
        <taxon>Bacteria</taxon>
        <taxon>Pseudomonadati</taxon>
        <taxon>Pseudomonadota</taxon>
        <taxon>Alphaproteobacteria</taxon>
        <taxon>Rhodobacterales</taxon>
        <taxon>Paracoccaceae</taxon>
        <taxon>Rhodovulum</taxon>
    </lineage>
</organism>
<comment type="subcellular location">
    <subcellularLocation>
        <location evidence="3 20">Cell inner membrane</location>
        <topology evidence="3 20">Multi-pass membrane protein</topology>
    </subcellularLocation>
</comment>
<evidence type="ECO:0000256" key="16">
    <source>
        <dbReference type="ARBA" id="ARBA00023211"/>
    </source>
</evidence>
<dbReference type="GO" id="GO:0005886">
    <property type="term" value="C:plasma membrane"/>
    <property type="evidence" value="ECO:0007669"/>
    <property type="project" value="UniProtKB-SubCell"/>
</dbReference>
<dbReference type="Gene3D" id="1.20.120.1760">
    <property type="match status" value="1"/>
</dbReference>
<evidence type="ECO:0000256" key="8">
    <source>
        <dbReference type="ARBA" id="ARBA00022516"/>
    </source>
</evidence>
<dbReference type="AlphaFoldDB" id="A0A2W5PZH9"/>
<feature type="transmembrane region" description="Helical" evidence="21">
    <location>
        <begin position="34"/>
        <end position="52"/>
    </location>
</feature>
<accession>A0A2W5PZH9</accession>
<evidence type="ECO:0000256" key="20">
    <source>
        <dbReference type="PIRNR" id="PIRNR000851"/>
    </source>
</evidence>
<feature type="transmembrane region" description="Helical" evidence="21">
    <location>
        <begin position="99"/>
        <end position="117"/>
    </location>
</feature>
<comment type="caution">
    <text evidence="23">The sequence shown here is derived from an EMBL/GenBank/DDBJ whole genome shotgun (WGS) entry which is preliminary data.</text>
</comment>
<evidence type="ECO:0000256" key="21">
    <source>
        <dbReference type="SAM" id="Phobius"/>
    </source>
</evidence>
<evidence type="ECO:0000256" key="4">
    <source>
        <dbReference type="ARBA" id="ARBA00010441"/>
    </source>
</evidence>
<dbReference type="EMBL" id="QFPW01000004">
    <property type="protein sequence ID" value="PZQ50357.1"/>
    <property type="molecule type" value="Genomic_DNA"/>
</dbReference>
<comment type="function">
    <text evidence="19 20">Condenses choline with CDP-diglyceride to produce phosphatidylcholine and CMP.</text>
</comment>